<protein>
    <submittedName>
        <fullName evidence="2">Uncharacterized protein</fullName>
    </submittedName>
</protein>
<organism evidence="2 3">
    <name type="scientific">Liparis tanakae</name>
    <name type="common">Tanaka's snailfish</name>
    <dbReference type="NCBI Taxonomy" id="230148"/>
    <lineage>
        <taxon>Eukaryota</taxon>
        <taxon>Metazoa</taxon>
        <taxon>Chordata</taxon>
        <taxon>Craniata</taxon>
        <taxon>Vertebrata</taxon>
        <taxon>Euteleostomi</taxon>
        <taxon>Actinopterygii</taxon>
        <taxon>Neopterygii</taxon>
        <taxon>Teleostei</taxon>
        <taxon>Neoteleostei</taxon>
        <taxon>Acanthomorphata</taxon>
        <taxon>Eupercaria</taxon>
        <taxon>Perciformes</taxon>
        <taxon>Cottioidei</taxon>
        <taxon>Cottales</taxon>
        <taxon>Liparidae</taxon>
        <taxon>Liparis</taxon>
    </lineage>
</organism>
<dbReference type="AlphaFoldDB" id="A0A4Z2JHF9"/>
<gene>
    <name evidence="2" type="ORF">EYF80_000376</name>
</gene>
<keyword evidence="3" id="KW-1185">Reference proteome</keyword>
<dbReference type="EMBL" id="SRLO01000002">
    <property type="protein sequence ID" value="TNN89088.1"/>
    <property type="molecule type" value="Genomic_DNA"/>
</dbReference>
<reference evidence="2 3" key="1">
    <citation type="submission" date="2019-03" db="EMBL/GenBank/DDBJ databases">
        <title>First draft genome of Liparis tanakae, snailfish: a comprehensive survey of snailfish specific genes.</title>
        <authorList>
            <person name="Kim W."/>
            <person name="Song I."/>
            <person name="Jeong J.-H."/>
            <person name="Kim D."/>
            <person name="Kim S."/>
            <person name="Ryu S."/>
            <person name="Song J.Y."/>
            <person name="Lee S.K."/>
        </authorList>
    </citation>
    <scope>NUCLEOTIDE SEQUENCE [LARGE SCALE GENOMIC DNA]</scope>
    <source>
        <tissue evidence="2">Muscle</tissue>
    </source>
</reference>
<dbReference type="Proteomes" id="UP000314294">
    <property type="component" value="Unassembled WGS sequence"/>
</dbReference>
<comment type="caution">
    <text evidence="2">The sequence shown here is derived from an EMBL/GenBank/DDBJ whole genome shotgun (WGS) entry which is preliminary data.</text>
</comment>
<feature type="compositionally biased region" description="Basic and acidic residues" evidence="1">
    <location>
        <begin position="59"/>
        <end position="86"/>
    </location>
</feature>
<accession>A0A4Z2JHF9</accession>
<evidence type="ECO:0000313" key="2">
    <source>
        <dbReference type="EMBL" id="TNN89088.1"/>
    </source>
</evidence>
<evidence type="ECO:0000313" key="3">
    <source>
        <dbReference type="Proteomes" id="UP000314294"/>
    </source>
</evidence>
<sequence>MKALASSDMHSGTLGYFLHKDLDEGILTDGAQVLDDISVLQPLVQRYLLVKGLRMYCGQERRRRESEGTSNKGTERNVWKEQGRLP</sequence>
<proteinExistence type="predicted"/>
<evidence type="ECO:0000256" key="1">
    <source>
        <dbReference type="SAM" id="MobiDB-lite"/>
    </source>
</evidence>
<feature type="region of interest" description="Disordered" evidence="1">
    <location>
        <begin position="58"/>
        <end position="86"/>
    </location>
</feature>
<name>A0A4Z2JHF9_9TELE</name>